<dbReference type="Gene3D" id="3.30.70.330">
    <property type="match status" value="1"/>
</dbReference>
<proteinExistence type="predicted"/>
<dbReference type="Pfam" id="PF00076">
    <property type="entry name" value="RRM_1"/>
    <property type="match status" value="1"/>
</dbReference>
<feature type="compositionally biased region" description="Pro residues" evidence="2">
    <location>
        <begin position="437"/>
        <end position="469"/>
    </location>
</feature>
<accession>A0ABQ0M8W2</accession>
<evidence type="ECO:0000256" key="1">
    <source>
        <dbReference type="PROSITE-ProRule" id="PRU00176"/>
    </source>
</evidence>
<feature type="domain" description="RRM" evidence="4">
    <location>
        <begin position="159"/>
        <end position="237"/>
    </location>
</feature>
<keyword evidence="6" id="KW-1185">Reference proteome</keyword>
<evidence type="ECO:0000256" key="2">
    <source>
        <dbReference type="SAM" id="MobiDB-lite"/>
    </source>
</evidence>
<feature type="region of interest" description="Disordered" evidence="2">
    <location>
        <begin position="353"/>
        <end position="481"/>
    </location>
</feature>
<name>A0ABQ0M8W2_MYCCL</name>
<evidence type="ECO:0000313" key="5">
    <source>
        <dbReference type="EMBL" id="GAT59749.1"/>
    </source>
</evidence>
<keyword evidence="3" id="KW-0812">Transmembrane</keyword>
<keyword evidence="1" id="KW-0694">RNA-binding</keyword>
<keyword evidence="3" id="KW-0472">Membrane</keyword>
<dbReference type="SMART" id="SM00360">
    <property type="entry name" value="RRM"/>
    <property type="match status" value="1"/>
</dbReference>
<dbReference type="InterPro" id="IPR012677">
    <property type="entry name" value="Nucleotide-bd_a/b_plait_sf"/>
</dbReference>
<dbReference type="EMBL" id="DF849905">
    <property type="protein sequence ID" value="GAT59749.1"/>
    <property type="molecule type" value="Genomic_DNA"/>
</dbReference>
<feature type="compositionally biased region" description="Pro residues" evidence="2">
    <location>
        <begin position="391"/>
        <end position="403"/>
    </location>
</feature>
<dbReference type="Gene3D" id="1.25.40.630">
    <property type="match status" value="1"/>
</dbReference>
<organism evidence="5 6">
    <name type="scientific">Mycena chlorophos</name>
    <name type="common">Agaric fungus</name>
    <name type="synonym">Agaricus chlorophos</name>
    <dbReference type="NCBI Taxonomy" id="658473"/>
    <lineage>
        <taxon>Eukaryota</taxon>
        <taxon>Fungi</taxon>
        <taxon>Dikarya</taxon>
        <taxon>Basidiomycota</taxon>
        <taxon>Agaricomycotina</taxon>
        <taxon>Agaricomycetes</taxon>
        <taxon>Agaricomycetidae</taxon>
        <taxon>Agaricales</taxon>
        <taxon>Marasmiineae</taxon>
        <taxon>Mycenaceae</taxon>
        <taxon>Mycena</taxon>
    </lineage>
</organism>
<dbReference type="InterPro" id="IPR025742">
    <property type="entry name" value="CSTF2_hinge"/>
</dbReference>
<dbReference type="SUPFAM" id="SSF54928">
    <property type="entry name" value="RNA-binding domain, RBD"/>
    <property type="match status" value="1"/>
</dbReference>
<dbReference type="Pfam" id="PF14327">
    <property type="entry name" value="CSTF2_hinge"/>
    <property type="match status" value="1"/>
</dbReference>
<dbReference type="InterPro" id="IPR035979">
    <property type="entry name" value="RBD_domain_sf"/>
</dbReference>
<feature type="compositionally biased region" description="Pro residues" evidence="2">
    <location>
        <begin position="410"/>
        <end position="421"/>
    </location>
</feature>
<dbReference type="PANTHER" id="PTHR45735">
    <property type="entry name" value="CLEAVAGE STIMULATION FACTOR SUBUNIT 2"/>
    <property type="match status" value="1"/>
</dbReference>
<feature type="compositionally biased region" description="Low complexity" evidence="2">
    <location>
        <begin position="470"/>
        <end position="480"/>
    </location>
</feature>
<dbReference type="PANTHER" id="PTHR45735:SF2">
    <property type="entry name" value="CLEAVAGE STIMULATION FACTOR SUBUNIT 2"/>
    <property type="match status" value="1"/>
</dbReference>
<dbReference type="PRINTS" id="PR01217">
    <property type="entry name" value="PRICHEXTENSN"/>
</dbReference>
<evidence type="ECO:0000313" key="6">
    <source>
        <dbReference type="Proteomes" id="UP000815677"/>
    </source>
</evidence>
<dbReference type="InterPro" id="IPR000504">
    <property type="entry name" value="RRM_dom"/>
</dbReference>
<dbReference type="PROSITE" id="PS50102">
    <property type="entry name" value="RRM"/>
    <property type="match status" value="1"/>
</dbReference>
<sequence>MVAAHQACQQTFCSRPPPQTQSRDCSFRQRVQEIRRLHSIFGCWLGILVATVSSTLLPASLALVGHKSGGALECTSRLATWRVCSREQPAKLDSDYSLSAVALSLIFWLFLSLRRRVSAAVGIIDVWIQVGRQRLCSLPTEQRGSRQKQWSLPQTTMSKVVFVGNVPYKITEETLIDVFKTVGQVVALRLVFDRETGKPKGYGFCEFADHATALSAVRNLNNVDVGGRSLRIDLADSDPLLEGKTTVRGEIIDSGWRGNHDDVDGTAEILASVPPGKPLRPGQRSEDAVKEMLRERSPGELNEILAQLKALSFTHPKEMTALLKAHPQLAYAIYSGLSLSGLLPPDAIHHLIVPPNNQGRGPPPPMQSSYGNGPPPPAFSPAPGAYNAYQPGPPRPPSQPPLAPMYGHPGMPPQQTPPPPVQHGYGAMPPYQGYGRPMPPPAVPNMMPPPPIPGSGPSPYPPQPPPAQPQQPATTTSDQQAALAVILSLNPEQLSALSAEDRAMVEQFRNGMIR</sequence>
<protein>
    <recommendedName>
        <fullName evidence="4">RRM domain-containing protein</fullName>
    </recommendedName>
</protein>
<dbReference type="Proteomes" id="UP000815677">
    <property type="component" value="Unassembled WGS sequence"/>
</dbReference>
<keyword evidence="3" id="KW-1133">Transmembrane helix</keyword>
<reference evidence="5" key="1">
    <citation type="submission" date="2014-09" db="EMBL/GenBank/DDBJ databases">
        <title>Genome sequence of the luminous mushroom Mycena chlorophos for searching fungal bioluminescence genes.</title>
        <authorList>
            <person name="Tanaka Y."/>
            <person name="Kasuga D."/>
            <person name="Oba Y."/>
            <person name="Hase S."/>
            <person name="Sato K."/>
            <person name="Oba Y."/>
            <person name="Sakakibara Y."/>
        </authorList>
    </citation>
    <scope>NUCLEOTIDE SEQUENCE</scope>
</reference>
<dbReference type="CDD" id="cd12398">
    <property type="entry name" value="RRM_CSTF2_RNA15_like"/>
    <property type="match status" value="1"/>
</dbReference>
<feature type="transmembrane region" description="Helical" evidence="3">
    <location>
        <begin position="37"/>
        <end position="57"/>
    </location>
</feature>
<evidence type="ECO:0000256" key="3">
    <source>
        <dbReference type="SAM" id="Phobius"/>
    </source>
</evidence>
<gene>
    <name evidence="5" type="ORF">MCHLO_16003</name>
</gene>
<evidence type="ECO:0000259" key="4">
    <source>
        <dbReference type="PROSITE" id="PS50102"/>
    </source>
</evidence>